<organism evidence="3 4">
    <name type="scientific">Leptolyngbya boryana NIES-2135</name>
    <dbReference type="NCBI Taxonomy" id="1973484"/>
    <lineage>
        <taxon>Bacteria</taxon>
        <taxon>Bacillati</taxon>
        <taxon>Cyanobacteriota</taxon>
        <taxon>Cyanophyceae</taxon>
        <taxon>Leptolyngbyales</taxon>
        <taxon>Leptolyngbyaceae</taxon>
        <taxon>Leptolyngbya group</taxon>
        <taxon>Leptolyngbya</taxon>
    </lineage>
</organism>
<name>A0A1Z4JPC0_LEPBY</name>
<sequence>MNGPNKSSEYAALAEVVSQLKQYFDRSDARFDRLEITIQRNNDALIMRVNSVEQDLEEKIEKLEAEAKQRDITIAKLETQLHTLNRVCTAAAVAIFGATVAIVVPNWFRPSNAKTPALERPSEKKQTAHSYLFL</sequence>
<evidence type="ECO:0000313" key="3">
    <source>
        <dbReference type="EMBL" id="BAY58503.1"/>
    </source>
</evidence>
<protein>
    <submittedName>
        <fullName evidence="3">Uncharacterized protein</fullName>
    </submittedName>
</protein>
<dbReference type="AlphaFoldDB" id="A0A1Z4JPC0"/>
<evidence type="ECO:0000256" key="2">
    <source>
        <dbReference type="SAM" id="Phobius"/>
    </source>
</evidence>
<feature type="transmembrane region" description="Helical" evidence="2">
    <location>
        <begin position="87"/>
        <end position="108"/>
    </location>
</feature>
<dbReference type="EMBL" id="AP018203">
    <property type="protein sequence ID" value="BAY58503.1"/>
    <property type="molecule type" value="Genomic_DNA"/>
</dbReference>
<feature type="coiled-coil region" evidence="1">
    <location>
        <begin position="42"/>
        <end position="80"/>
    </location>
</feature>
<keyword evidence="4" id="KW-1185">Reference proteome</keyword>
<evidence type="ECO:0000256" key="1">
    <source>
        <dbReference type="SAM" id="Coils"/>
    </source>
</evidence>
<reference evidence="3 4" key="1">
    <citation type="submission" date="2017-06" db="EMBL/GenBank/DDBJ databases">
        <title>Genome sequencing of cyanobaciteial culture collection at National Institute for Environmental Studies (NIES).</title>
        <authorList>
            <person name="Hirose Y."/>
            <person name="Shimura Y."/>
            <person name="Fujisawa T."/>
            <person name="Nakamura Y."/>
            <person name="Kawachi M."/>
        </authorList>
    </citation>
    <scope>NUCLEOTIDE SEQUENCE [LARGE SCALE GENOMIC DNA]</scope>
    <source>
        <strain evidence="3 4">NIES-2135</strain>
    </source>
</reference>
<keyword evidence="2" id="KW-0472">Membrane</keyword>
<keyword evidence="2" id="KW-1133">Transmembrane helix</keyword>
<keyword evidence="1" id="KW-0175">Coiled coil</keyword>
<evidence type="ECO:0000313" key="4">
    <source>
        <dbReference type="Proteomes" id="UP000217895"/>
    </source>
</evidence>
<proteinExistence type="predicted"/>
<keyword evidence="2" id="KW-0812">Transmembrane</keyword>
<dbReference type="Proteomes" id="UP000217895">
    <property type="component" value="Chromosome"/>
</dbReference>
<gene>
    <name evidence="3" type="ORF">NIES2135_53760</name>
</gene>
<accession>A0A1Z4JPC0</accession>